<dbReference type="Gene3D" id="3.20.20.140">
    <property type="entry name" value="Metal-dependent hydrolases"/>
    <property type="match status" value="1"/>
</dbReference>
<dbReference type="AlphaFoldDB" id="A0AAU9AU42"/>
<evidence type="ECO:0000313" key="3">
    <source>
        <dbReference type="EMBL" id="BAW00136.1"/>
    </source>
</evidence>
<dbReference type="InterPro" id="IPR051781">
    <property type="entry name" value="Metallo-dep_Hydrolase"/>
</dbReference>
<dbReference type="PANTHER" id="PTHR43135:SF3">
    <property type="entry name" value="ALPHA-D-RIBOSE 1-METHYLPHOSPHONATE 5-TRIPHOSPHATE DIPHOSPHATASE"/>
    <property type="match status" value="1"/>
</dbReference>
<dbReference type="GO" id="GO:0016810">
    <property type="term" value="F:hydrolase activity, acting on carbon-nitrogen (but not peptide) bonds"/>
    <property type="evidence" value="ECO:0007669"/>
    <property type="project" value="InterPro"/>
</dbReference>
<dbReference type="EMBL" id="AP014940">
    <property type="protein sequence ID" value="BAW00136.1"/>
    <property type="molecule type" value="Genomic_DNA"/>
</dbReference>
<dbReference type="InterPro" id="IPR057744">
    <property type="entry name" value="OTAase-like"/>
</dbReference>
<feature type="chain" id="PRO_5043897026" evidence="1">
    <location>
        <begin position="39"/>
        <end position="449"/>
    </location>
</feature>
<dbReference type="InterPro" id="IPR032466">
    <property type="entry name" value="Metal_Hydrolase"/>
</dbReference>
<dbReference type="InterPro" id="IPR006680">
    <property type="entry name" value="Amidohydro-rel"/>
</dbReference>
<dbReference type="Proteomes" id="UP000218824">
    <property type="component" value="Chromosome"/>
</dbReference>
<proteinExistence type="predicted"/>
<evidence type="ECO:0000313" key="4">
    <source>
        <dbReference type="Proteomes" id="UP000218824"/>
    </source>
</evidence>
<dbReference type="SUPFAM" id="SSF51556">
    <property type="entry name" value="Metallo-dependent hydrolases"/>
    <property type="match status" value="1"/>
</dbReference>
<evidence type="ECO:0000256" key="1">
    <source>
        <dbReference type="SAM" id="SignalP"/>
    </source>
</evidence>
<sequence>MMPYSTSREPRASRRGWTREWVRALSALALAVALPVAAQTPSASPASDIVVVTAARLFDASSGRLVENPQIVIRDGRISAVGRAGDAAPEGARRIDLAGMTVLPGLIDMHVHLDSDPSYGGYTGLQFSDRFWSVLAVKHAQQTLQAGFTTVRNVGADAWNDVGLRQAIDEGKLAGPRIVTAAYSFGATGGHCDSTYFPPSMAQKNPYNADSAAEARKSVRELRKYGAQVIKICATGGVFSRNTEPGQQQMSYEEMKAVADEAHQWGLRVAAHAHGAAGIRDAIRAGVDTIEHASLIDEEGIRLAKQHDAWLSMDIYNTDYTQAEGKKNGVLEDNLRKDREVGDIQRENFRRAHAAGVKMVYGTDAGVYPHGLNGKQFAVMTRYGMSAAQAIRAATFDAAQALGRKDVGLVEAGRWGDLIAVAGDPTQDVRLLEAVPVVIKGGEVVKDVR</sequence>
<dbReference type="SUPFAM" id="SSF51338">
    <property type="entry name" value="Composite domain of metallo-dependent hydrolases"/>
    <property type="match status" value="1"/>
</dbReference>
<feature type="domain" description="Amidohydrolase-related" evidence="2">
    <location>
        <begin position="101"/>
        <end position="445"/>
    </location>
</feature>
<dbReference type="Pfam" id="PF01979">
    <property type="entry name" value="Amidohydro_1"/>
    <property type="match status" value="1"/>
</dbReference>
<accession>A0AAU9AU42</accession>
<dbReference type="CDD" id="cd01299">
    <property type="entry name" value="Met_dep_hydrolase_A"/>
    <property type="match status" value="1"/>
</dbReference>
<reference evidence="3 4" key="1">
    <citation type="journal article" date="2017" name="DNA Res.">
        <title>Complete genome sequence and expression profile of the commercial lytic enzyme producer Lysobacter enzymogenes M497-1.</title>
        <authorList>
            <person name="Takami H."/>
            <person name="Toyoda A."/>
            <person name="Uchiyama I."/>
            <person name="Itoh T."/>
            <person name="Takaki Y."/>
            <person name="Arai W."/>
            <person name="Nishi S."/>
            <person name="Kawai M."/>
            <person name="Shinya K."/>
            <person name="Ikeda H."/>
        </authorList>
    </citation>
    <scope>NUCLEOTIDE SEQUENCE [LARGE SCALE GENOMIC DNA]</scope>
    <source>
        <strain evidence="3 4">M497-1</strain>
    </source>
</reference>
<organism evidence="3 4">
    <name type="scientific">Lysobacter enzymogenes</name>
    <dbReference type="NCBI Taxonomy" id="69"/>
    <lineage>
        <taxon>Bacteria</taxon>
        <taxon>Pseudomonadati</taxon>
        <taxon>Pseudomonadota</taxon>
        <taxon>Gammaproteobacteria</taxon>
        <taxon>Lysobacterales</taxon>
        <taxon>Lysobacteraceae</taxon>
        <taxon>Lysobacter</taxon>
    </lineage>
</organism>
<protein>
    <submittedName>
        <fullName evidence="3">Xaa-Pro dipeptidase</fullName>
    </submittedName>
</protein>
<gene>
    <name evidence="3" type="ORF">LEN_4648</name>
</gene>
<dbReference type="PANTHER" id="PTHR43135">
    <property type="entry name" value="ALPHA-D-RIBOSE 1-METHYLPHOSPHONATE 5-TRIPHOSPHATE DIPHOSPHATASE"/>
    <property type="match status" value="1"/>
</dbReference>
<dbReference type="InterPro" id="IPR011059">
    <property type="entry name" value="Metal-dep_hydrolase_composite"/>
</dbReference>
<dbReference type="KEGG" id="lem:LEN_4648"/>
<dbReference type="Gene3D" id="2.30.40.10">
    <property type="entry name" value="Urease, subunit C, domain 1"/>
    <property type="match status" value="1"/>
</dbReference>
<evidence type="ECO:0000259" key="2">
    <source>
        <dbReference type="Pfam" id="PF01979"/>
    </source>
</evidence>
<keyword evidence="1" id="KW-0732">Signal</keyword>
<name>A0AAU9AU42_LYSEN</name>
<feature type="signal peptide" evidence="1">
    <location>
        <begin position="1"/>
        <end position="38"/>
    </location>
</feature>